<sequence>MSLAILKSRALTGMEAPEVTVEVHLANGLPSFTIVGLADTEVKEARERVRAALQNARFEFPARRITVNLAPADLPKESGRFDLPIALGILAASGQMPKEKLSHYEFAGELSLSGDLRPIRGALAMTFAMQRSGTASGSRTAFILPSDNAEEASLVDDIAILPANSLLEVCAHFSSNEEEQQLKQHTGRNGFETSSYPDFAEVKGQTQAKRALEVAAAGSHNVLMSGPPGTGKTMLATRFAGILPPMTDEEALESAAVQSLTGHFEASRWKMRPYRSPHHTASGVALVGGGNTPRPGEISLAHCGVLFLDELPEFDRRVLEVLREPLESGHITISRAARQATFPARFQMIAAMNPCPCGYLGHASGKCRCTPDAVARYQSRISGPLLDRIDIQIPVQALDQEELMKPSASESSAAIARRVAQAYALQHHRQGKSNNLLLPPEIDAYCKPDEKGEQLLRQAMVRLNWSARAYHRVLKVARTIADLAEDAHVGQRHIAEAIQYRRALQEP</sequence>
<dbReference type="InterPro" id="IPR001208">
    <property type="entry name" value="MCM_dom"/>
</dbReference>
<evidence type="ECO:0000256" key="1">
    <source>
        <dbReference type="ARBA" id="ARBA00006354"/>
    </source>
</evidence>
<feature type="domain" description="MCM C-terminal AAA(+) ATPase" evidence="4">
    <location>
        <begin position="296"/>
        <end position="391"/>
    </location>
</feature>
<evidence type="ECO:0000256" key="2">
    <source>
        <dbReference type="ARBA" id="ARBA00022741"/>
    </source>
</evidence>
<reference evidence="5" key="1">
    <citation type="journal article" date="2022" name="Front. Microbiol.">
        <title>New perspectives on an old grouping: The genomic and phenotypic variability of Oxalobacter formigenes and the implications for calcium oxalate stone prevention.</title>
        <authorList>
            <person name="Chmiel J.A."/>
            <person name="Carr C."/>
            <person name="Stuivenberg G.A."/>
            <person name="Venema R."/>
            <person name="Chanyi R.M."/>
            <person name="Al K.F."/>
            <person name="Giguere D."/>
            <person name="Say H."/>
            <person name="Akouris P.P."/>
            <person name="Dominguez Romero S.A."/>
            <person name="Kwong A."/>
            <person name="Tai V."/>
            <person name="Koval S.F."/>
            <person name="Razvi H."/>
            <person name="Bjazevic J."/>
            <person name="Burton J.P."/>
        </authorList>
    </citation>
    <scope>NUCLEOTIDE SEQUENCE</scope>
    <source>
        <strain evidence="5">WoOx3</strain>
    </source>
</reference>
<dbReference type="KEGG" id="ovb:NB640_05965"/>
<dbReference type="Pfam" id="PF13541">
    <property type="entry name" value="ChlI"/>
    <property type="match status" value="1"/>
</dbReference>
<evidence type="ECO:0000313" key="6">
    <source>
        <dbReference type="Proteomes" id="UP001156215"/>
    </source>
</evidence>
<dbReference type="Pfam" id="PF13335">
    <property type="entry name" value="Mg_chelatase_C"/>
    <property type="match status" value="1"/>
</dbReference>
<dbReference type="NCBIfam" id="TIGR00368">
    <property type="entry name" value="YifB family Mg chelatase-like AAA ATPase"/>
    <property type="match status" value="1"/>
</dbReference>
<dbReference type="GO" id="GO:0003677">
    <property type="term" value="F:DNA binding"/>
    <property type="evidence" value="ECO:0007669"/>
    <property type="project" value="InterPro"/>
</dbReference>
<dbReference type="GO" id="GO:0005524">
    <property type="term" value="F:ATP binding"/>
    <property type="evidence" value="ECO:0007669"/>
    <property type="project" value="UniProtKB-KW"/>
</dbReference>
<name>A0A9E9P3N5_9BURK</name>
<dbReference type="InterPro" id="IPR025158">
    <property type="entry name" value="Mg_chelat-rel_C"/>
</dbReference>
<comment type="similarity">
    <text evidence="1">Belongs to the Mg-chelatase subunits D/I family. ComM subfamily.</text>
</comment>
<dbReference type="Gene3D" id="3.30.230.10">
    <property type="match status" value="1"/>
</dbReference>
<dbReference type="Pfam" id="PF01078">
    <property type="entry name" value="Mg_chelatase"/>
    <property type="match status" value="1"/>
</dbReference>
<evidence type="ECO:0000256" key="3">
    <source>
        <dbReference type="ARBA" id="ARBA00022840"/>
    </source>
</evidence>
<dbReference type="Gene3D" id="3.40.50.300">
    <property type="entry name" value="P-loop containing nucleotide triphosphate hydrolases"/>
    <property type="match status" value="1"/>
</dbReference>
<keyword evidence="6" id="KW-1185">Reference proteome</keyword>
<dbReference type="RefSeq" id="WP_269310284.1">
    <property type="nucleotide sequence ID" value="NZ_CP098242.1"/>
</dbReference>
<dbReference type="SMART" id="SM00382">
    <property type="entry name" value="AAA"/>
    <property type="match status" value="1"/>
</dbReference>
<dbReference type="PANTHER" id="PTHR32039:SF7">
    <property type="entry name" value="COMPETENCE PROTEIN COMM"/>
    <property type="match status" value="1"/>
</dbReference>
<dbReference type="NCBIfam" id="NF007365">
    <property type="entry name" value="PRK09862.1"/>
    <property type="match status" value="1"/>
</dbReference>
<dbReference type="InterPro" id="IPR014721">
    <property type="entry name" value="Ribsml_uS5_D2-typ_fold_subgr"/>
</dbReference>
<dbReference type="PANTHER" id="PTHR32039">
    <property type="entry name" value="MAGNESIUM-CHELATASE SUBUNIT CHLI"/>
    <property type="match status" value="1"/>
</dbReference>
<dbReference type="PRINTS" id="PR01657">
    <property type="entry name" value="MCMFAMILY"/>
</dbReference>
<organism evidence="5 6">
    <name type="scientific">Oxalobacter vibrioformis</name>
    <dbReference type="NCBI Taxonomy" id="933080"/>
    <lineage>
        <taxon>Bacteria</taxon>
        <taxon>Pseudomonadati</taxon>
        <taxon>Pseudomonadota</taxon>
        <taxon>Betaproteobacteria</taxon>
        <taxon>Burkholderiales</taxon>
        <taxon>Oxalobacteraceae</taxon>
        <taxon>Oxalobacter</taxon>
    </lineage>
</organism>
<keyword evidence="3" id="KW-0067">ATP-binding</keyword>
<dbReference type="AlphaFoldDB" id="A0A9E9P3N5"/>
<proteinExistence type="inferred from homology"/>
<dbReference type="InterPro" id="IPR003593">
    <property type="entry name" value="AAA+_ATPase"/>
</dbReference>
<dbReference type="InterPro" id="IPR045006">
    <property type="entry name" value="CHLI-like"/>
</dbReference>
<dbReference type="SUPFAM" id="SSF54211">
    <property type="entry name" value="Ribosomal protein S5 domain 2-like"/>
    <property type="match status" value="1"/>
</dbReference>
<dbReference type="InterPro" id="IPR004482">
    <property type="entry name" value="Mg_chelat-rel"/>
</dbReference>
<protein>
    <submittedName>
        <fullName evidence="5">YifB family Mg chelatase-like AAA ATPase</fullName>
    </submittedName>
</protein>
<accession>A0A9E9P3N5</accession>
<dbReference type="InterPro" id="IPR020568">
    <property type="entry name" value="Ribosomal_Su5_D2-typ_SF"/>
</dbReference>
<evidence type="ECO:0000259" key="4">
    <source>
        <dbReference type="PROSITE" id="PS50051"/>
    </source>
</evidence>
<dbReference type="InterPro" id="IPR027417">
    <property type="entry name" value="P-loop_NTPase"/>
</dbReference>
<dbReference type="InterPro" id="IPR000523">
    <property type="entry name" value="Mg_chelatse_chII-like_cat_dom"/>
</dbReference>
<dbReference type="Proteomes" id="UP001156215">
    <property type="component" value="Chromosome"/>
</dbReference>
<dbReference type="PROSITE" id="PS50051">
    <property type="entry name" value="MCM_2"/>
    <property type="match status" value="1"/>
</dbReference>
<dbReference type="EMBL" id="CP098242">
    <property type="protein sequence ID" value="WAW11174.1"/>
    <property type="molecule type" value="Genomic_DNA"/>
</dbReference>
<evidence type="ECO:0000313" key="5">
    <source>
        <dbReference type="EMBL" id="WAW11174.1"/>
    </source>
</evidence>
<gene>
    <name evidence="5" type="ORF">NB640_05965</name>
</gene>
<keyword evidence="2" id="KW-0547">Nucleotide-binding</keyword>
<dbReference type="SUPFAM" id="SSF52540">
    <property type="entry name" value="P-loop containing nucleoside triphosphate hydrolases"/>
    <property type="match status" value="1"/>
</dbReference>